<accession>A0A068NLE7</accession>
<evidence type="ECO:0008006" key="4">
    <source>
        <dbReference type="Google" id="ProtNLM"/>
    </source>
</evidence>
<evidence type="ECO:0000256" key="1">
    <source>
        <dbReference type="SAM" id="SignalP"/>
    </source>
</evidence>
<feature type="signal peptide" evidence="1">
    <location>
        <begin position="1"/>
        <end position="28"/>
    </location>
</feature>
<dbReference type="HOGENOM" id="CLU_723099_0_0_0"/>
<keyword evidence="3" id="KW-1185">Reference proteome</keyword>
<dbReference type="Proteomes" id="UP000027982">
    <property type="component" value="Chromosome"/>
</dbReference>
<evidence type="ECO:0000313" key="3">
    <source>
        <dbReference type="Proteomes" id="UP000027982"/>
    </source>
</evidence>
<name>A0A068NLE7_FIMGI</name>
<dbReference type="AlphaFoldDB" id="A0A068NLE7"/>
<evidence type="ECO:0000313" key="2">
    <source>
        <dbReference type="EMBL" id="AIE84398.1"/>
    </source>
</evidence>
<protein>
    <recommendedName>
        <fullName evidence="4">Carboxypeptidase regulatory-like domain-containing protein</fullName>
    </recommendedName>
</protein>
<feature type="chain" id="PRO_5001651783" description="Carboxypeptidase regulatory-like domain-containing protein" evidence="1">
    <location>
        <begin position="29"/>
        <end position="382"/>
    </location>
</feature>
<dbReference type="EMBL" id="CP007139">
    <property type="protein sequence ID" value="AIE84398.1"/>
    <property type="molecule type" value="Genomic_DNA"/>
</dbReference>
<dbReference type="STRING" id="661478.OP10G_1030"/>
<sequence length="382" mass="40284">MMRTELHRSTWFAFGLAASVLGASFAAAQTPAAPKTFPKGVLHGRVLDTDGKPVAGATVALQEKDGKVLTWTKTDEKGEYNLAADPKRALHLRPSRRRGLLEKCVRVAADVAMAPVKAAGSVVAKPGETVKAAAVSAATGNPLPLAGQTASSVLPNRDTAQQAREAAANTAVGNGPASASAPPAEKGQALLLISAPSYKDAKVNAGAYWLDPPEGKETGIQAWLETVKMASTKVAGNSDVVQEAVTLSDPVLEPSLVPPGGEVKIRVKLNSPPGPDRRVRVFAREARKNTVVELLPQGGADKNIYAGTLTLDRKMPAGETTVTLGGLRAVPVEVKLNPKKPDPLIEFVRRLDDMEAGKPYLYDPLIMASENRLEVKLTVLPK</sequence>
<keyword evidence="1" id="KW-0732">Signal</keyword>
<proteinExistence type="predicted"/>
<dbReference type="Pfam" id="PF13620">
    <property type="entry name" value="CarboxypepD_reg"/>
    <property type="match status" value="1"/>
</dbReference>
<dbReference type="OrthoDB" id="3729294at2"/>
<dbReference type="KEGG" id="fgi:OP10G_1030"/>
<gene>
    <name evidence="2" type="ORF">OP10G_1030</name>
</gene>
<dbReference type="SUPFAM" id="SSF49464">
    <property type="entry name" value="Carboxypeptidase regulatory domain-like"/>
    <property type="match status" value="1"/>
</dbReference>
<dbReference type="InterPro" id="IPR008969">
    <property type="entry name" value="CarboxyPept-like_regulatory"/>
</dbReference>
<organism evidence="2 3">
    <name type="scientific">Fimbriimonas ginsengisoli Gsoil 348</name>
    <dbReference type="NCBI Taxonomy" id="661478"/>
    <lineage>
        <taxon>Bacteria</taxon>
        <taxon>Bacillati</taxon>
        <taxon>Armatimonadota</taxon>
        <taxon>Fimbriimonadia</taxon>
        <taxon>Fimbriimonadales</taxon>
        <taxon>Fimbriimonadaceae</taxon>
        <taxon>Fimbriimonas</taxon>
    </lineage>
</organism>
<dbReference type="Gene3D" id="2.60.40.1120">
    <property type="entry name" value="Carboxypeptidase-like, regulatory domain"/>
    <property type="match status" value="1"/>
</dbReference>
<reference evidence="2 3" key="1">
    <citation type="journal article" date="2014" name="PLoS ONE">
        <title>The first complete genome sequence of the class fimbriimonadia in the phylum armatimonadetes.</title>
        <authorList>
            <person name="Hu Z.Y."/>
            <person name="Wang Y.Z."/>
            <person name="Im W.T."/>
            <person name="Wang S.Y."/>
            <person name="Zhao G.P."/>
            <person name="Zheng H.J."/>
            <person name="Quan Z.X."/>
        </authorList>
    </citation>
    <scope>NUCLEOTIDE SEQUENCE [LARGE SCALE GENOMIC DNA]</scope>
    <source>
        <strain evidence="2">Gsoil 348</strain>
    </source>
</reference>